<evidence type="ECO:0000259" key="1">
    <source>
        <dbReference type="Pfam" id="PF02579"/>
    </source>
</evidence>
<reference evidence="3" key="1">
    <citation type="submission" date="2017-10" db="EMBL/GenBank/DDBJ databases">
        <authorList>
            <person name="Gaisin V.A."/>
            <person name="Rysina M.S."/>
            <person name="Grouzdev D.S."/>
        </authorList>
    </citation>
    <scope>NUCLEOTIDE SEQUENCE [LARGE SCALE GENOMIC DNA]</scope>
    <source>
        <strain evidence="3">V1</strain>
    </source>
</reference>
<feature type="domain" description="Dinitrogenase iron-molybdenum cofactor biosynthesis" evidence="1">
    <location>
        <begin position="14"/>
        <end position="104"/>
    </location>
</feature>
<dbReference type="PANTHER" id="PTHR42983:SF1">
    <property type="entry name" value="IRON-MOLYBDENUM PROTEIN"/>
    <property type="match status" value="1"/>
</dbReference>
<dbReference type="Pfam" id="PF02579">
    <property type="entry name" value="Nitro_FeMo-Co"/>
    <property type="match status" value="1"/>
</dbReference>
<dbReference type="PANTHER" id="PTHR42983">
    <property type="entry name" value="DINITROGENASE IRON-MOLYBDENUM COFACTOR PROTEIN-RELATED"/>
    <property type="match status" value="1"/>
</dbReference>
<proteinExistence type="predicted"/>
<organism evidence="2 3">
    <name type="scientific">Prosthecochloris marina</name>
    <dbReference type="NCBI Taxonomy" id="2017681"/>
    <lineage>
        <taxon>Bacteria</taxon>
        <taxon>Pseudomonadati</taxon>
        <taxon>Chlorobiota</taxon>
        <taxon>Chlorobiia</taxon>
        <taxon>Chlorobiales</taxon>
        <taxon>Chlorobiaceae</taxon>
        <taxon>Prosthecochloris</taxon>
    </lineage>
</organism>
<evidence type="ECO:0000313" key="3">
    <source>
        <dbReference type="Proteomes" id="UP000246278"/>
    </source>
</evidence>
<keyword evidence="3" id="KW-1185">Reference proteome</keyword>
<accession>A0A317T5K9</accession>
<dbReference type="AlphaFoldDB" id="A0A317T5K9"/>
<dbReference type="RefSeq" id="WP_110023069.1">
    <property type="nucleotide sequence ID" value="NZ_PDNZ01000004.1"/>
</dbReference>
<dbReference type="SUPFAM" id="SSF53146">
    <property type="entry name" value="Nitrogenase accessory factor-like"/>
    <property type="match status" value="1"/>
</dbReference>
<dbReference type="OrthoDB" id="9807451at2"/>
<dbReference type="Proteomes" id="UP000246278">
    <property type="component" value="Unassembled WGS sequence"/>
</dbReference>
<evidence type="ECO:0000313" key="2">
    <source>
        <dbReference type="EMBL" id="PWW81934.1"/>
    </source>
</evidence>
<dbReference type="Gene3D" id="3.30.420.130">
    <property type="entry name" value="Dinitrogenase iron-molybdenum cofactor biosynthesis domain"/>
    <property type="match status" value="1"/>
</dbReference>
<comment type="caution">
    <text evidence="2">The sequence shown here is derived from an EMBL/GenBank/DDBJ whole genome shotgun (WGS) entry which is preliminary data.</text>
</comment>
<name>A0A317T5K9_9CHLB</name>
<sequence length="122" mass="13209">MIVAVPLETSKGLDSQICEHFGSAPLYAVCNMDSGRLRIMENSNSTHEHGQCNPVDVFAQNSVDAVLCKGIGGRALIKLKMLDIEVFVAGGLSTLSEALESYKKGLMRRVESEDACQAHDCH</sequence>
<dbReference type="InterPro" id="IPR036105">
    <property type="entry name" value="DiNase_FeMo-co_biosyn_sf"/>
</dbReference>
<protein>
    <submittedName>
        <fullName evidence="2">Dinitrogenase iron-molybdenum cofactor biosynthesis protein</fullName>
    </submittedName>
</protein>
<dbReference type="EMBL" id="PDNZ01000004">
    <property type="protein sequence ID" value="PWW81934.1"/>
    <property type="molecule type" value="Genomic_DNA"/>
</dbReference>
<dbReference type="InterPro" id="IPR003731">
    <property type="entry name" value="Di-Nase_FeMo-co_biosynth"/>
</dbReference>
<gene>
    <name evidence="2" type="ORF">CR164_06120</name>
</gene>